<reference evidence="2 3" key="1">
    <citation type="journal article" date="2019" name="Int. J. Syst. Evol. Microbiol.">
        <title>The Global Catalogue of Microorganisms (GCM) 10K type strain sequencing project: providing services to taxonomists for standard genome sequencing and annotation.</title>
        <authorList>
            <consortium name="The Broad Institute Genomics Platform"/>
            <consortium name="The Broad Institute Genome Sequencing Center for Infectious Disease"/>
            <person name="Wu L."/>
            <person name="Ma J."/>
        </authorList>
    </citation>
    <scope>NUCLEOTIDE SEQUENCE [LARGE SCALE GENOMIC DNA]</scope>
    <source>
        <strain evidence="2 3">RDMS1</strain>
    </source>
</reference>
<feature type="compositionally biased region" description="Low complexity" evidence="1">
    <location>
        <begin position="43"/>
        <end position="55"/>
    </location>
</feature>
<name>A0ABD5YWN3_9EURY</name>
<dbReference type="Proteomes" id="UP001596417">
    <property type="component" value="Unassembled WGS sequence"/>
</dbReference>
<evidence type="ECO:0000256" key="1">
    <source>
        <dbReference type="SAM" id="MobiDB-lite"/>
    </source>
</evidence>
<gene>
    <name evidence="2" type="ORF">ACFQL7_21730</name>
</gene>
<sequence length="590" mass="65151">MSSNVVSATTNCADGPFERAYSGETISLSELSSDETPDTDDTANASLSSSPLNPLSEDERESRRAAVRGQRPPTDAQQADMEVQRPNGDRLRVGAEYDGVNAEGTRGGVPSDSQIATNEEKHIHALNRQVAVFDKESGEQQLKVQLEDIWESVIPEPDGGFVSGSPFVFDPRARYDRNEDRFIIAAVQFQQGIAEDGSVIDREEIEEGADKPGLGEDEDASTAEESTPDPRPPKGYFVVAVSATDDPTGEWHVYRLPPENADGPDNLGLVDYPTLGLDRDAIYLTQNFFPNDGSDVRVSMVTLDKEAMYDGEAITAHHFDNLDNPTDDYLDFTVQPALQPFSGGSDGTYYMVNSVFPKTQETPLASTLTFWEVTDPIDDPSLECFIVEVDPYTSPPNARQPDSDTFIDPVGRRLMNADYNAETGSLWTAHATAIDWSGDGTLVSAIRWYEIDTESRSLVQSGIYGEPGHSYFLPTIGSNDDTTIIAHNVSGPNTFPRMDVAGRTEGFVQNQLEDAVVIEAGKSRYDYGEGMDVMRWGDYNGISVDPQTGHFWTVSQYSPDINIPPEAERRDPYHTRIAEVSFDWWFDHDQ</sequence>
<protein>
    <submittedName>
        <fullName evidence="2">Uncharacterized protein</fullName>
    </submittedName>
</protein>
<feature type="compositionally biased region" description="Acidic residues" evidence="1">
    <location>
        <begin position="32"/>
        <end position="41"/>
    </location>
</feature>
<dbReference type="RefSeq" id="WP_390206658.1">
    <property type="nucleotide sequence ID" value="NZ_JBHSZC010000003.1"/>
</dbReference>
<feature type="compositionally biased region" description="Polar residues" evidence="1">
    <location>
        <begin position="1"/>
        <end position="12"/>
    </location>
</feature>
<accession>A0ABD5YWN3</accession>
<proteinExistence type="predicted"/>
<feature type="region of interest" description="Disordered" evidence="1">
    <location>
        <begin position="1"/>
        <end position="89"/>
    </location>
</feature>
<evidence type="ECO:0000313" key="2">
    <source>
        <dbReference type="EMBL" id="MFC7192173.1"/>
    </source>
</evidence>
<evidence type="ECO:0000313" key="3">
    <source>
        <dbReference type="Proteomes" id="UP001596417"/>
    </source>
</evidence>
<feature type="region of interest" description="Disordered" evidence="1">
    <location>
        <begin position="197"/>
        <end position="235"/>
    </location>
</feature>
<dbReference type="AlphaFoldDB" id="A0ABD5YWN3"/>
<dbReference type="EMBL" id="JBHTAX010000004">
    <property type="protein sequence ID" value="MFC7192173.1"/>
    <property type="molecule type" value="Genomic_DNA"/>
</dbReference>
<organism evidence="2 3">
    <name type="scientific">Halocatena marina</name>
    <dbReference type="NCBI Taxonomy" id="2934937"/>
    <lineage>
        <taxon>Archaea</taxon>
        <taxon>Methanobacteriati</taxon>
        <taxon>Methanobacteriota</taxon>
        <taxon>Stenosarchaea group</taxon>
        <taxon>Halobacteria</taxon>
        <taxon>Halobacteriales</taxon>
        <taxon>Natronomonadaceae</taxon>
        <taxon>Halocatena</taxon>
    </lineage>
</organism>
<keyword evidence="3" id="KW-1185">Reference proteome</keyword>
<comment type="caution">
    <text evidence="2">The sequence shown here is derived from an EMBL/GenBank/DDBJ whole genome shotgun (WGS) entry which is preliminary data.</text>
</comment>